<feature type="signal peptide" evidence="5">
    <location>
        <begin position="1"/>
        <end position="18"/>
    </location>
</feature>
<evidence type="ECO:0000256" key="1">
    <source>
        <dbReference type="ARBA" id="ARBA00004196"/>
    </source>
</evidence>
<accession>A0A507ZQL6</accession>
<dbReference type="Pfam" id="PF08534">
    <property type="entry name" value="Redoxin"/>
    <property type="match status" value="1"/>
</dbReference>
<feature type="coiled-coil region" evidence="4">
    <location>
        <begin position="443"/>
        <end position="477"/>
    </location>
</feature>
<dbReference type="RefSeq" id="WP_141421681.1">
    <property type="nucleotide sequence ID" value="NZ_VIAR01000006.1"/>
</dbReference>
<keyword evidence="2" id="KW-0201">Cytochrome c-type biogenesis</keyword>
<dbReference type="Gene3D" id="1.25.40.10">
    <property type="entry name" value="Tetratricopeptide repeat domain"/>
    <property type="match status" value="1"/>
</dbReference>
<name>A0A507ZQL6_9FLAO</name>
<dbReference type="PANTHER" id="PTHR42852">
    <property type="entry name" value="THIOL:DISULFIDE INTERCHANGE PROTEIN DSBE"/>
    <property type="match status" value="1"/>
</dbReference>
<evidence type="ECO:0000256" key="5">
    <source>
        <dbReference type="SAM" id="SignalP"/>
    </source>
</evidence>
<dbReference type="GO" id="GO:0016491">
    <property type="term" value="F:oxidoreductase activity"/>
    <property type="evidence" value="ECO:0007669"/>
    <property type="project" value="InterPro"/>
</dbReference>
<keyword evidence="3" id="KW-0676">Redox-active center</keyword>
<keyword evidence="4" id="KW-0175">Coiled coil</keyword>
<feature type="domain" description="Thioredoxin" evidence="6">
    <location>
        <begin position="482"/>
        <end position="642"/>
    </location>
</feature>
<proteinExistence type="predicted"/>
<evidence type="ECO:0000256" key="4">
    <source>
        <dbReference type="SAM" id="Coils"/>
    </source>
</evidence>
<dbReference type="CDD" id="cd02966">
    <property type="entry name" value="TlpA_like_family"/>
    <property type="match status" value="1"/>
</dbReference>
<dbReference type="GO" id="GO:0017004">
    <property type="term" value="P:cytochrome complex assembly"/>
    <property type="evidence" value="ECO:0007669"/>
    <property type="project" value="UniProtKB-KW"/>
</dbReference>
<dbReference type="InterPro" id="IPR011990">
    <property type="entry name" value="TPR-like_helical_dom_sf"/>
</dbReference>
<gene>
    <name evidence="7" type="ORF">FKR84_07505</name>
</gene>
<protein>
    <submittedName>
        <fullName evidence="7">TlpA family protein disulfide reductase</fullName>
    </submittedName>
</protein>
<dbReference type="PROSITE" id="PS51352">
    <property type="entry name" value="THIOREDOXIN_2"/>
    <property type="match status" value="1"/>
</dbReference>
<dbReference type="OrthoDB" id="634996at2"/>
<evidence type="ECO:0000313" key="7">
    <source>
        <dbReference type="EMBL" id="TQD38823.1"/>
    </source>
</evidence>
<keyword evidence="5" id="KW-0732">Signal</keyword>
<dbReference type="AlphaFoldDB" id="A0A507ZQL6"/>
<comment type="subcellular location">
    <subcellularLocation>
        <location evidence="1">Cell envelope</location>
    </subcellularLocation>
</comment>
<organism evidence="7 8">
    <name type="scientific">Haloflavibacter putidus</name>
    <dbReference type="NCBI Taxonomy" id="2576776"/>
    <lineage>
        <taxon>Bacteria</taxon>
        <taxon>Pseudomonadati</taxon>
        <taxon>Bacteroidota</taxon>
        <taxon>Flavobacteriia</taxon>
        <taxon>Flavobacteriales</taxon>
        <taxon>Flavobacteriaceae</taxon>
        <taxon>Haloflavibacter</taxon>
    </lineage>
</organism>
<keyword evidence="8" id="KW-1185">Reference proteome</keyword>
<dbReference type="InterPro" id="IPR050553">
    <property type="entry name" value="Thioredoxin_ResA/DsbE_sf"/>
</dbReference>
<dbReference type="Gene3D" id="3.40.30.10">
    <property type="entry name" value="Glutaredoxin"/>
    <property type="match status" value="1"/>
</dbReference>
<dbReference type="InterPro" id="IPR013740">
    <property type="entry name" value="Redoxin"/>
</dbReference>
<dbReference type="InterPro" id="IPR017937">
    <property type="entry name" value="Thioredoxin_CS"/>
</dbReference>
<sequence>MQKSTFLLLAGSLFFVFACQDDQKERQSESKQIGNLHLKEAKPQPGKNLALRYNNDASTVEAAYYYMKDGKTYAEDLSLKDSANTWVANFKVPDSAKAIAFRFKVADSVDNNAAKGYTTALYNEKGEILPGSNANLGMYYQGLGANQKLEISKDSSMALIEKDLKENPDLQKDWDARYLQFLQQNKPEKAEAYAQSRMASYENDKDLNEEETQNLMRMYAITGQQKKADSLQTALISNFPKGEMAQRTLIQQAFSAPDVEAKVKVLEDYDKKVDNPEIERDFILRAIASSYQEQGNYEKMQEYAQQIQHKGIKSQVYNSAAWQMAEKGENLEMAAKLSKESLEIIKKEQEEQNDRREILTAKEYKENLDNSWGMYADTYAFILHKQGKLDKAISYQEKATKKMEDAEMNERLIQFLVEAEKYEKAANAAADFVKTNQATKKVKDWYLEAKQNLNNSKEEAEKELAALEEEANETLKSELKKEMLSKTAADFNLQDLEGKQVSLQDLKGKTVILDFWATWCGPCLASFPGMKNAVEEYKDNDNVEFIFVNTLENGTMEQRKERVSSFLKEKDYPFWVVMDKPVKEKSRSFKTAQDYGIEGIPTKIILGPDNKIKFKKVGYSGNNDKLLKEIEMMVELIEEESKS</sequence>
<feature type="chain" id="PRO_5021439378" evidence="5">
    <location>
        <begin position="19"/>
        <end position="643"/>
    </location>
</feature>
<evidence type="ECO:0000256" key="3">
    <source>
        <dbReference type="ARBA" id="ARBA00023284"/>
    </source>
</evidence>
<dbReference type="PROSITE" id="PS00194">
    <property type="entry name" value="THIOREDOXIN_1"/>
    <property type="match status" value="1"/>
</dbReference>
<dbReference type="PANTHER" id="PTHR42852:SF17">
    <property type="entry name" value="THIOREDOXIN-LIKE PROTEIN HI_1115"/>
    <property type="match status" value="1"/>
</dbReference>
<evidence type="ECO:0000256" key="2">
    <source>
        <dbReference type="ARBA" id="ARBA00022748"/>
    </source>
</evidence>
<dbReference type="EMBL" id="VIAR01000006">
    <property type="protein sequence ID" value="TQD38823.1"/>
    <property type="molecule type" value="Genomic_DNA"/>
</dbReference>
<dbReference type="InterPro" id="IPR013766">
    <property type="entry name" value="Thioredoxin_domain"/>
</dbReference>
<dbReference type="GO" id="GO:0030313">
    <property type="term" value="C:cell envelope"/>
    <property type="evidence" value="ECO:0007669"/>
    <property type="project" value="UniProtKB-SubCell"/>
</dbReference>
<dbReference type="SUPFAM" id="SSF52833">
    <property type="entry name" value="Thioredoxin-like"/>
    <property type="match status" value="1"/>
</dbReference>
<evidence type="ECO:0000313" key="8">
    <source>
        <dbReference type="Proteomes" id="UP000317169"/>
    </source>
</evidence>
<dbReference type="InterPro" id="IPR036249">
    <property type="entry name" value="Thioredoxin-like_sf"/>
</dbReference>
<dbReference type="GO" id="GO:0006950">
    <property type="term" value="P:response to stress"/>
    <property type="evidence" value="ECO:0007669"/>
    <property type="project" value="UniProtKB-ARBA"/>
</dbReference>
<dbReference type="Proteomes" id="UP000317169">
    <property type="component" value="Unassembled WGS sequence"/>
</dbReference>
<dbReference type="PROSITE" id="PS51257">
    <property type="entry name" value="PROKAR_LIPOPROTEIN"/>
    <property type="match status" value="1"/>
</dbReference>
<reference evidence="7 8" key="1">
    <citation type="submission" date="2019-06" db="EMBL/GenBank/DDBJ databases">
        <title>Flavibacter putida gen. nov., sp. nov., a novel marine bacterium of the family Flavobacteriaceae isolated from coastal seawater.</title>
        <authorList>
            <person name="Feng X."/>
        </authorList>
    </citation>
    <scope>NUCLEOTIDE SEQUENCE [LARGE SCALE GENOMIC DNA]</scope>
    <source>
        <strain evidence="7 8">PLHSN227</strain>
    </source>
</reference>
<comment type="caution">
    <text evidence="7">The sequence shown here is derived from an EMBL/GenBank/DDBJ whole genome shotgun (WGS) entry which is preliminary data.</text>
</comment>
<evidence type="ECO:0000259" key="6">
    <source>
        <dbReference type="PROSITE" id="PS51352"/>
    </source>
</evidence>